<evidence type="ECO:0000256" key="1">
    <source>
        <dbReference type="PROSITE-ProRule" id="PRU00473"/>
    </source>
</evidence>
<feature type="chain" id="PRO_5039164848" description="OmpA-like domain-containing protein" evidence="2">
    <location>
        <begin position="38"/>
        <end position="418"/>
    </location>
</feature>
<dbReference type="Gene3D" id="3.30.1330.60">
    <property type="entry name" value="OmpA-like domain"/>
    <property type="match status" value="1"/>
</dbReference>
<feature type="domain" description="OmpA-like" evidence="3">
    <location>
        <begin position="289"/>
        <end position="415"/>
    </location>
</feature>
<dbReference type="RefSeq" id="WP_099699143.1">
    <property type="nucleotide sequence ID" value="NZ_NOVD01000101.1"/>
</dbReference>
<evidence type="ECO:0000256" key="2">
    <source>
        <dbReference type="SAM" id="SignalP"/>
    </source>
</evidence>
<evidence type="ECO:0000313" key="5">
    <source>
        <dbReference type="Proteomes" id="UP000230886"/>
    </source>
</evidence>
<dbReference type="Pfam" id="PF00691">
    <property type="entry name" value="OmpA"/>
    <property type="match status" value="1"/>
</dbReference>
<organism evidence="4 5">
    <name type="scientific">Rhodococcus qingshengii</name>
    <dbReference type="NCBI Taxonomy" id="334542"/>
    <lineage>
        <taxon>Bacteria</taxon>
        <taxon>Bacillati</taxon>
        <taxon>Actinomycetota</taxon>
        <taxon>Actinomycetes</taxon>
        <taxon>Mycobacteriales</taxon>
        <taxon>Nocardiaceae</taxon>
        <taxon>Rhodococcus</taxon>
        <taxon>Rhodococcus erythropolis group</taxon>
    </lineage>
</organism>
<dbReference type="InterPro" id="IPR036737">
    <property type="entry name" value="OmpA-like_sf"/>
</dbReference>
<protein>
    <recommendedName>
        <fullName evidence="3">OmpA-like domain-containing protein</fullName>
    </recommendedName>
</protein>
<proteinExistence type="predicted"/>
<sequence>MTATPTARPVRAGTAWAIAAATSALLLLTACSPGTNSATTPTAATDEALAQAQQIDADAVVLVVGAHANSPEPHLSPLATAVTTEAVNASRPISVVTVSGNPRLNTDLDIGTPKDTDTTSGREALIRKSLKSVAGTITAPAESDGADLLEAIALANSSIRSRHAARPVIIVADSGLSDTGRLDMTAPGMLGADPTQTAEYLAAHHALPDLSGTTVILGGIGYTAAPQTPLDGPQRTRLATLWESVLTAAGATAVHLDQTPNTRDAVETSHTVGTVAVPAAPAVPTGCTPSTLVFDSQSQVSFAPDTTTLIDEQAARAAMAPVADWLTDNPTRTAVIRGTTADDGPLTYQKDLGLQRAQAVAVLLTGAGVVPGQLQAVGVGSNFPEFVPDRAADGTLLPGPAALNRSIRIDSDPHGTCR</sequence>
<dbReference type="PROSITE" id="PS51123">
    <property type="entry name" value="OMPA_2"/>
    <property type="match status" value="1"/>
</dbReference>
<name>A0A2A5IY16_RHOSG</name>
<dbReference type="InterPro" id="IPR006665">
    <property type="entry name" value="OmpA-like"/>
</dbReference>
<dbReference type="GO" id="GO:0016020">
    <property type="term" value="C:membrane"/>
    <property type="evidence" value="ECO:0007669"/>
    <property type="project" value="UniProtKB-UniRule"/>
</dbReference>
<feature type="signal peptide" evidence="2">
    <location>
        <begin position="1"/>
        <end position="37"/>
    </location>
</feature>
<dbReference type="Proteomes" id="UP000230886">
    <property type="component" value="Unassembled WGS sequence"/>
</dbReference>
<dbReference type="EMBL" id="NOVD01000101">
    <property type="protein sequence ID" value="PCK21651.1"/>
    <property type="molecule type" value="Genomic_DNA"/>
</dbReference>
<evidence type="ECO:0000259" key="3">
    <source>
        <dbReference type="PROSITE" id="PS51123"/>
    </source>
</evidence>
<dbReference type="AlphaFoldDB" id="A0A2A5IY16"/>
<keyword evidence="2" id="KW-0732">Signal</keyword>
<dbReference type="SUPFAM" id="SSF103088">
    <property type="entry name" value="OmpA-like"/>
    <property type="match status" value="1"/>
</dbReference>
<comment type="caution">
    <text evidence="4">The sequence shown here is derived from an EMBL/GenBank/DDBJ whole genome shotgun (WGS) entry which is preliminary data.</text>
</comment>
<accession>A0A2A5IY16</accession>
<reference evidence="4 5" key="1">
    <citation type="submission" date="2017-07" db="EMBL/GenBank/DDBJ databases">
        <title>Draft sequence of Rhodococcus enclensis 23b-28.</title>
        <authorList>
            <person name="Besaury L."/>
            <person name="Sancelme M."/>
            <person name="Amato P."/>
            <person name="Lallement A."/>
            <person name="Delort A.-M."/>
        </authorList>
    </citation>
    <scope>NUCLEOTIDE SEQUENCE [LARGE SCALE GENOMIC DNA]</scope>
    <source>
        <strain evidence="4 5">23b-28</strain>
    </source>
</reference>
<gene>
    <name evidence="4" type="ORF">CHR55_33710</name>
</gene>
<keyword evidence="1" id="KW-0472">Membrane</keyword>
<evidence type="ECO:0000313" key="4">
    <source>
        <dbReference type="EMBL" id="PCK21651.1"/>
    </source>
</evidence>